<evidence type="ECO:0000313" key="1">
    <source>
        <dbReference type="EMBL" id="CAG8790680.1"/>
    </source>
</evidence>
<gene>
    <name evidence="1" type="ORF">AMORRO_LOCUS18115</name>
</gene>
<dbReference type="EMBL" id="CAJVPV010061153">
    <property type="protein sequence ID" value="CAG8790680.1"/>
    <property type="molecule type" value="Genomic_DNA"/>
</dbReference>
<accession>A0A9N9JRI9</accession>
<evidence type="ECO:0000313" key="2">
    <source>
        <dbReference type="Proteomes" id="UP000789342"/>
    </source>
</evidence>
<dbReference type="Proteomes" id="UP000789342">
    <property type="component" value="Unassembled WGS sequence"/>
</dbReference>
<name>A0A9N9JRI9_9GLOM</name>
<comment type="caution">
    <text evidence="1">The sequence shown here is derived from an EMBL/GenBank/DDBJ whole genome shotgun (WGS) entry which is preliminary data.</text>
</comment>
<proteinExistence type="predicted"/>
<keyword evidence="2" id="KW-1185">Reference proteome</keyword>
<feature type="non-terminal residue" evidence="1">
    <location>
        <position position="1"/>
    </location>
</feature>
<organism evidence="1 2">
    <name type="scientific">Acaulospora morrowiae</name>
    <dbReference type="NCBI Taxonomy" id="94023"/>
    <lineage>
        <taxon>Eukaryota</taxon>
        <taxon>Fungi</taxon>
        <taxon>Fungi incertae sedis</taxon>
        <taxon>Mucoromycota</taxon>
        <taxon>Glomeromycotina</taxon>
        <taxon>Glomeromycetes</taxon>
        <taxon>Diversisporales</taxon>
        <taxon>Acaulosporaceae</taxon>
        <taxon>Acaulospora</taxon>
    </lineage>
</organism>
<reference evidence="1" key="1">
    <citation type="submission" date="2021-06" db="EMBL/GenBank/DDBJ databases">
        <authorList>
            <person name="Kallberg Y."/>
            <person name="Tangrot J."/>
            <person name="Rosling A."/>
        </authorList>
    </citation>
    <scope>NUCLEOTIDE SEQUENCE</scope>
    <source>
        <strain evidence="1">CL551</strain>
    </source>
</reference>
<dbReference type="AlphaFoldDB" id="A0A9N9JRI9"/>
<sequence length="56" mass="6411">DQNPQRVFEGLEPATLLGRIRTRNASWKDQNPQRFLEGSEPATLLRRIGTRKSAYA</sequence>
<protein>
    <submittedName>
        <fullName evidence="1">15459_t:CDS:1</fullName>
    </submittedName>
</protein>